<comment type="caution">
    <text evidence="1">The sequence shown here is derived from an EMBL/GenBank/DDBJ whole genome shotgun (WGS) entry which is preliminary data.</text>
</comment>
<gene>
    <name evidence="1" type="ORF">QFZ22_000284</name>
</gene>
<reference evidence="1" key="1">
    <citation type="submission" date="2023-07" db="EMBL/GenBank/DDBJ databases">
        <title>Comparative genomics of wheat-associated soil bacteria to identify genetic determinants of phenazine resistance.</title>
        <authorList>
            <person name="Mouncey N."/>
        </authorList>
    </citation>
    <scope>NUCLEOTIDE SEQUENCE</scope>
    <source>
        <strain evidence="1">V4I22</strain>
    </source>
</reference>
<dbReference type="Proteomes" id="UP001234216">
    <property type="component" value="Unassembled WGS sequence"/>
</dbReference>
<dbReference type="EMBL" id="JAUSZV010000001">
    <property type="protein sequence ID" value="MDQ0904299.1"/>
    <property type="molecule type" value="Genomic_DNA"/>
</dbReference>
<evidence type="ECO:0008006" key="3">
    <source>
        <dbReference type="Google" id="ProtNLM"/>
    </source>
</evidence>
<evidence type="ECO:0000313" key="1">
    <source>
        <dbReference type="EMBL" id="MDQ0904299.1"/>
    </source>
</evidence>
<protein>
    <recommendedName>
        <fullName evidence="3">XRE family transcriptional regulator</fullName>
    </recommendedName>
</protein>
<dbReference type="AlphaFoldDB" id="A0AAW8F3B8"/>
<evidence type="ECO:0000313" key="2">
    <source>
        <dbReference type="Proteomes" id="UP001234216"/>
    </source>
</evidence>
<accession>A0AAW8F3B8</accession>
<dbReference type="RefSeq" id="WP_306971869.1">
    <property type="nucleotide sequence ID" value="NZ_JAUSZV010000001.1"/>
</dbReference>
<proteinExistence type="predicted"/>
<sequence>MQTQRETTAEAEARAHSDTAGQPIAEIARFLQETFSQRVAALIAGVEDPRQVGRWARGQNAPRFDSEFRLRTAYQVFTYIANCENQHTARAWMMGMNPQLEDDSPIEAIADERFKDVMAAARSFRRGDL</sequence>
<name>A0AAW8F3B8_9ACTN</name>
<organism evidence="1 2">
    <name type="scientific">Streptomyces canus</name>
    <dbReference type="NCBI Taxonomy" id="58343"/>
    <lineage>
        <taxon>Bacteria</taxon>
        <taxon>Bacillati</taxon>
        <taxon>Actinomycetota</taxon>
        <taxon>Actinomycetes</taxon>
        <taxon>Kitasatosporales</taxon>
        <taxon>Streptomycetaceae</taxon>
        <taxon>Streptomyces</taxon>
        <taxon>Streptomyces aurantiacus group</taxon>
    </lineage>
</organism>